<reference evidence="3 4" key="1">
    <citation type="submission" date="2018-06" db="EMBL/GenBank/DDBJ databases">
        <title>A transcriptomic atlas of mushroom development highlights an independent origin of complex multicellularity.</title>
        <authorList>
            <consortium name="DOE Joint Genome Institute"/>
            <person name="Krizsan K."/>
            <person name="Almasi E."/>
            <person name="Merenyi Z."/>
            <person name="Sahu N."/>
            <person name="Viragh M."/>
            <person name="Koszo T."/>
            <person name="Mondo S."/>
            <person name="Kiss B."/>
            <person name="Balint B."/>
            <person name="Kues U."/>
            <person name="Barry K."/>
            <person name="Hegedus J.C."/>
            <person name="Henrissat B."/>
            <person name="Johnson J."/>
            <person name="Lipzen A."/>
            <person name="Ohm R."/>
            <person name="Nagy I."/>
            <person name="Pangilinan J."/>
            <person name="Yan J."/>
            <person name="Xiong Y."/>
            <person name="Grigoriev I.V."/>
            <person name="Hibbett D.S."/>
            <person name="Nagy L.G."/>
        </authorList>
    </citation>
    <scope>NUCLEOTIDE SEQUENCE [LARGE SCALE GENOMIC DNA]</scope>
    <source>
        <strain evidence="3 4">SZMC22713</strain>
    </source>
</reference>
<proteinExistence type="predicted"/>
<keyword evidence="2" id="KW-0812">Transmembrane</keyword>
<organism evidence="3 4">
    <name type="scientific">Rickenella mellea</name>
    <dbReference type="NCBI Taxonomy" id="50990"/>
    <lineage>
        <taxon>Eukaryota</taxon>
        <taxon>Fungi</taxon>
        <taxon>Dikarya</taxon>
        <taxon>Basidiomycota</taxon>
        <taxon>Agaricomycotina</taxon>
        <taxon>Agaricomycetes</taxon>
        <taxon>Hymenochaetales</taxon>
        <taxon>Rickenellaceae</taxon>
        <taxon>Rickenella</taxon>
    </lineage>
</organism>
<sequence length="562" mass="57868">MLKVVVASSRSPSPTNRNHPRHTRKNIVIFIIRVFSFAAIASFILRIWCSFSISAAGDSTPPPPPPPEGTGGVDVRLPITLDDRLDGMYAAPLPFVLVGPGVGVCAEGEYRRSCRFCKCCRCCSWWSRRWWWWCPSSPSPSPSPSPSSLSLKSITHRLDTVIFANVVACSLRRMYGGGGWCPIPPIPTKPFAFMVLEGVELPEVYVLPDAWPAMDPDDPVLPNPDADDEGSKSSKSAATGLSLFVPRLTGTGATAVVLPAGPPFTGVDVDVIGGVEPELDEDVDAGAPAGTVTFGNELCLYIPNPGMPSTSLSLSFVVPPPLALRLSTSIASSPRLTDRRGSGCADVAVAVAAGLKEDDVGDVVEEEVEAVGNGIPNATPPETMPSLDFPLPGLTTAPEPGSGSGREGESGGGWNDPGNTPPNEVIGEYGGCGTAGVGCVEEGMNGGGGRYPADEGPAGIGIPTPDPILFKKSSTASVATGVTSDISLAELDLLSIARARACVSIVGVVAVVDDDGAALLEFAPDYEATASSSSLISPSSLTSPSSTSIASSPLPSAGGDGV</sequence>
<accession>A0A4Y7PP71</accession>
<protein>
    <submittedName>
        <fullName evidence="3">Uncharacterized protein</fullName>
    </submittedName>
</protein>
<dbReference type="AlphaFoldDB" id="A0A4Y7PP71"/>
<dbReference type="EMBL" id="ML170225">
    <property type="protein sequence ID" value="TDL17243.1"/>
    <property type="molecule type" value="Genomic_DNA"/>
</dbReference>
<evidence type="ECO:0000256" key="2">
    <source>
        <dbReference type="SAM" id="Phobius"/>
    </source>
</evidence>
<evidence type="ECO:0000313" key="3">
    <source>
        <dbReference type="EMBL" id="TDL17243.1"/>
    </source>
</evidence>
<evidence type="ECO:0000313" key="4">
    <source>
        <dbReference type="Proteomes" id="UP000294933"/>
    </source>
</evidence>
<feature type="region of interest" description="Disordered" evidence="1">
    <location>
        <begin position="391"/>
        <end position="427"/>
    </location>
</feature>
<keyword evidence="2" id="KW-0472">Membrane</keyword>
<feature type="region of interest" description="Disordered" evidence="1">
    <location>
        <begin position="528"/>
        <end position="562"/>
    </location>
</feature>
<dbReference type="Proteomes" id="UP000294933">
    <property type="component" value="Unassembled WGS sequence"/>
</dbReference>
<evidence type="ECO:0000256" key="1">
    <source>
        <dbReference type="SAM" id="MobiDB-lite"/>
    </source>
</evidence>
<gene>
    <name evidence="3" type="ORF">BD410DRAFT_580788</name>
</gene>
<keyword evidence="2" id="KW-1133">Transmembrane helix</keyword>
<dbReference type="VEuPathDB" id="FungiDB:BD410DRAFT_580788"/>
<name>A0A4Y7PP71_9AGAM</name>
<keyword evidence="4" id="KW-1185">Reference proteome</keyword>
<feature type="transmembrane region" description="Helical" evidence="2">
    <location>
        <begin position="27"/>
        <end position="48"/>
    </location>
</feature>
<feature type="region of interest" description="Disordered" evidence="1">
    <location>
        <begin position="216"/>
        <end position="235"/>
    </location>
</feature>
<feature type="compositionally biased region" description="Polar residues" evidence="1">
    <location>
        <begin position="8"/>
        <end position="17"/>
    </location>
</feature>
<feature type="compositionally biased region" description="Gly residues" evidence="1">
    <location>
        <begin position="402"/>
        <end position="415"/>
    </location>
</feature>
<feature type="region of interest" description="Disordered" evidence="1">
    <location>
        <begin position="1"/>
        <end position="20"/>
    </location>
</feature>